<proteinExistence type="predicted"/>
<sequence length="194" mass="23293">MKKDIYNLLNEYTKNPTIQNFKYIRTRFKPYLNQILKEIIEEYPVIGKRVYKTYVINKLQLKLLESLREFIKLEESSRTLSKLIKIHKQIVTKCVLSTIEEYDFEHIPKTDRSRFSAFVNAFQDANLEYGELPTIEQIKEFEDKGYSETDLLLASRFALQYKNEQAIEDITEYICRELELEDGELYFCKEYYSL</sequence>
<dbReference type="RefSeq" id="WP_160909366.1">
    <property type="nucleotide sequence ID" value="NZ_WMEQ01000003.1"/>
</dbReference>
<evidence type="ECO:0000313" key="1">
    <source>
        <dbReference type="EMBL" id="MYL33250.1"/>
    </source>
</evidence>
<name>A0A6I4ZZ17_9BACI</name>
<reference evidence="1 2" key="1">
    <citation type="submission" date="2019-11" db="EMBL/GenBank/DDBJ databases">
        <title>Genome sequences of 17 halophilic strains isolated from different environments.</title>
        <authorList>
            <person name="Furrow R.E."/>
        </authorList>
    </citation>
    <scope>NUCLEOTIDE SEQUENCE [LARGE SCALE GENOMIC DNA]</scope>
    <source>
        <strain evidence="1 2">22514_16_FS</strain>
    </source>
</reference>
<dbReference type="EMBL" id="WMEQ01000003">
    <property type="protein sequence ID" value="MYL33250.1"/>
    <property type="molecule type" value="Genomic_DNA"/>
</dbReference>
<organism evidence="1 2">
    <name type="scientific">Pontibacillus yanchengensis</name>
    <dbReference type="NCBI Taxonomy" id="462910"/>
    <lineage>
        <taxon>Bacteria</taxon>
        <taxon>Bacillati</taxon>
        <taxon>Bacillota</taxon>
        <taxon>Bacilli</taxon>
        <taxon>Bacillales</taxon>
        <taxon>Bacillaceae</taxon>
        <taxon>Pontibacillus</taxon>
    </lineage>
</organism>
<dbReference type="Proteomes" id="UP000468638">
    <property type="component" value="Unassembled WGS sequence"/>
</dbReference>
<accession>A0A6I4ZZ17</accession>
<dbReference type="AlphaFoldDB" id="A0A6I4ZZ17"/>
<protein>
    <submittedName>
        <fullName evidence="1">Uncharacterized protein</fullName>
    </submittedName>
</protein>
<gene>
    <name evidence="1" type="ORF">GLW05_06505</name>
</gene>
<comment type="caution">
    <text evidence="1">The sequence shown here is derived from an EMBL/GenBank/DDBJ whole genome shotgun (WGS) entry which is preliminary data.</text>
</comment>
<evidence type="ECO:0000313" key="2">
    <source>
        <dbReference type="Proteomes" id="UP000468638"/>
    </source>
</evidence>